<evidence type="ECO:0000256" key="15">
    <source>
        <dbReference type="RuleBase" id="RU003435"/>
    </source>
</evidence>
<evidence type="ECO:0000256" key="7">
    <source>
        <dbReference type="ARBA" id="ARBA00022801"/>
    </source>
</evidence>
<dbReference type="CDD" id="cd06456">
    <property type="entry name" value="M3A_DCP"/>
    <property type="match status" value="1"/>
</dbReference>
<dbReference type="EC" id="3.4.15.5" evidence="12"/>
<dbReference type="Proteomes" id="UP001209317">
    <property type="component" value="Unassembled WGS sequence"/>
</dbReference>
<evidence type="ECO:0000256" key="10">
    <source>
        <dbReference type="ARBA" id="ARBA00052506"/>
    </source>
</evidence>
<dbReference type="NCBIfam" id="NF007624">
    <property type="entry name" value="PRK10280.1"/>
    <property type="match status" value="1"/>
</dbReference>
<comment type="catalytic activity">
    <reaction evidence="10">
        <text>Hydrolysis of unblocked, C-terminal dipeptides from oligopeptides, with broad specificity. Does not hydrolyze bonds in which P1' is Pro, or both P1 and P1' are Gly.</text>
        <dbReference type="EC" id="3.4.15.5"/>
    </reaction>
</comment>
<evidence type="ECO:0000256" key="5">
    <source>
        <dbReference type="ARBA" id="ARBA00022670"/>
    </source>
</evidence>
<evidence type="ECO:0000256" key="8">
    <source>
        <dbReference type="ARBA" id="ARBA00022833"/>
    </source>
</evidence>
<evidence type="ECO:0000256" key="2">
    <source>
        <dbReference type="ARBA" id="ARBA00006040"/>
    </source>
</evidence>
<accession>A0AAE3IPD7</accession>
<comment type="cofactor">
    <cofactor evidence="15">
        <name>Zn(2+)</name>
        <dbReference type="ChEBI" id="CHEBI:29105"/>
    </cofactor>
    <text evidence="15">Binds 1 zinc ion.</text>
</comment>
<keyword evidence="5 15" id="KW-0645">Protease</keyword>
<proteinExistence type="inferred from homology"/>
<dbReference type="PANTHER" id="PTHR43660:SF1">
    <property type="entry name" value="DIPEPTIDYL CARBOXYPEPTIDASE"/>
    <property type="match status" value="1"/>
</dbReference>
<dbReference type="InterPro" id="IPR001567">
    <property type="entry name" value="Pept_M3A_M3B_dom"/>
</dbReference>
<dbReference type="AlphaFoldDB" id="A0AAE3IPD7"/>
<dbReference type="InterPro" id="IPR045090">
    <property type="entry name" value="Pept_M3A_M3B"/>
</dbReference>
<comment type="similarity">
    <text evidence="2 15">Belongs to the peptidase M3 family.</text>
</comment>
<evidence type="ECO:0000313" key="17">
    <source>
        <dbReference type="EMBL" id="MCU7695419.1"/>
    </source>
</evidence>
<dbReference type="GO" id="GO:0046872">
    <property type="term" value="F:metal ion binding"/>
    <property type="evidence" value="ECO:0007669"/>
    <property type="project" value="UniProtKB-UniRule"/>
</dbReference>
<dbReference type="Gene3D" id="1.10.1370.10">
    <property type="entry name" value="Neurolysin, domain 3"/>
    <property type="match status" value="1"/>
</dbReference>
<keyword evidence="9 15" id="KW-0482">Metalloprotease</keyword>
<keyword evidence="4 17" id="KW-0121">Carboxypeptidase</keyword>
<dbReference type="GO" id="GO:0004222">
    <property type="term" value="F:metalloendopeptidase activity"/>
    <property type="evidence" value="ECO:0007669"/>
    <property type="project" value="InterPro"/>
</dbReference>
<evidence type="ECO:0000256" key="13">
    <source>
        <dbReference type="ARBA" id="ARBA00070755"/>
    </source>
</evidence>
<dbReference type="GO" id="GO:0004180">
    <property type="term" value="F:carboxypeptidase activity"/>
    <property type="evidence" value="ECO:0007669"/>
    <property type="project" value="UniProtKB-KW"/>
</dbReference>
<evidence type="ECO:0000256" key="14">
    <source>
        <dbReference type="ARBA" id="ARBA00075608"/>
    </source>
</evidence>
<dbReference type="FunFam" id="3.40.390.10:FF:000009">
    <property type="entry name" value="Oligopeptidase A"/>
    <property type="match status" value="1"/>
</dbReference>
<comment type="caution">
    <text evidence="17">The sequence shown here is derived from an EMBL/GenBank/DDBJ whole genome shotgun (WGS) entry which is preliminary data.</text>
</comment>
<dbReference type="InterPro" id="IPR024079">
    <property type="entry name" value="MetalloPept_cat_dom_sf"/>
</dbReference>
<dbReference type="Gene3D" id="3.40.390.10">
    <property type="entry name" value="Collagenase (Catalytic Domain)"/>
    <property type="match status" value="1"/>
</dbReference>
<organism evidence="17 18">
    <name type="scientific">Haoranjiania flava</name>
    <dbReference type="NCBI Taxonomy" id="1856322"/>
    <lineage>
        <taxon>Bacteria</taxon>
        <taxon>Pseudomonadati</taxon>
        <taxon>Bacteroidota</taxon>
        <taxon>Chitinophagia</taxon>
        <taxon>Chitinophagales</taxon>
        <taxon>Chitinophagaceae</taxon>
        <taxon>Haoranjiania</taxon>
    </lineage>
</organism>
<dbReference type="GO" id="GO:0008241">
    <property type="term" value="F:peptidyl-dipeptidase activity"/>
    <property type="evidence" value="ECO:0007669"/>
    <property type="project" value="UniProtKB-EC"/>
</dbReference>
<dbReference type="SUPFAM" id="SSF55486">
    <property type="entry name" value="Metalloproteases ('zincins'), catalytic domain"/>
    <property type="match status" value="1"/>
</dbReference>
<evidence type="ECO:0000256" key="12">
    <source>
        <dbReference type="ARBA" id="ARBA00066668"/>
    </source>
</evidence>
<evidence type="ECO:0000256" key="6">
    <source>
        <dbReference type="ARBA" id="ARBA00022723"/>
    </source>
</evidence>
<keyword evidence="8 15" id="KW-0862">Zinc</keyword>
<dbReference type="Gene3D" id="1.10.1370.40">
    <property type="match status" value="1"/>
</dbReference>
<protein>
    <recommendedName>
        <fullName evidence="13">Dipeptidyl carboxypeptidase</fullName>
        <ecNumber evidence="12">3.4.15.5</ecNumber>
    </recommendedName>
    <alternativeName>
        <fullName evidence="14">Peptidyl-dipeptidase Dcp</fullName>
    </alternativeName>
</protein>
<dbReference type="FunFam" id="1.10.1370.40:FF:000001">
    <property type="entry name" value="Dipeptidyl carboxypeptidase II"/>
    <property type="match status" value="1"/>
</dbReference>
<name>A0AAE3IPD7_9BACT</name>
<evidence type="ECO:0000259" key="16">
    <source>
        <dbReference type="Pfam" id="PF01432"/>
    </source>
</evidence>
<keyword evidence="7 15" id="KW-0378">Hydrolase</keyword>
<dbReference type="GO" id="GO:0005829">
    <property type="term" value="C:cytosol"/>
    <property type="evidence" value="ECO:0007669"/>
    <property type="project" value="TreeGrafter"/>
</dbReference>
<comment type="subcellular location">
    <subcellularLocation>
        <location evidence="1">Cytoplasm</location>
    </subcellularLocation>
</comment>
<comment type="function">
    <text evidence="11">Removes dipeptides from the C-termini of N-blocked tripeptides, tetrapeptides and larger peptides.</text>
</comment>
<dbReference type="EMBL" id="JAOTPL010000027">
    <property type="protein sequence ID" value="MCU7695419.1"/>
    <property type="molecule type" value="Genomic_DNA"/>
</dbReference>
<dbReference type="Pfam" id="PF01432">
    <property type="entry name" value="Peptidase_M3"/>
    <property type="match status" value="1"/>
</dbReference>
<reference evidence="17" key="1">
    <citation type="submission" date="2022-10" db="EMBL/GenBank/DDBJ databases">
        <authorList>
            <person name="Kim H.S."/>
            <person name="Kim J.-S."/>
            <person name="Suh M.K."/>
            <person name="Eom M.K."/>
            <person name="Lee J.-S."/>
        </authorList>
    </citation>
    <scope>NUCLEOTIDE SEQUENCE</scope>
    <source>
        <strain evidence="17">LIP-5</strain>
    </source>
</reference>
<evidence type="ECO:0000256" key="1">
    <source>
        <dbReference type="ARBA" id="ARBA00004496"/>
    </source>
</evidence>
<dbReference type="InterPro" id="IPR034005">
    <property type="entry name" value="M3A_DCP"/>
</dbReference>
<keyword evidence="3" id="KW-0963">Cytoplasm</keyword>
<dbReference type="RefSeq" id="WP_263038907.1">
    <property type="nucleotide sequence ID" value="NZ_JAOTPL010000027.1"/>
</dbReference>
<evidence type="ECO:0000256" key="11">
    <source>
        <dbReference type="ARBA" id="ARBA00054529"/>
    </source>
</evidence>
<dbReference type="PANTHER" id="PTHR43660">
    <property type="entry name" value="DIPEPTIDYL CARBOXYPEPTIDASE"/>
    <property type="match status" value="1"/>
</dbReference>
<evidence type="ECO:0000313" key="18">
    <source>
        <dbReference type="Proteomes" id="UP001209317"/>
    </source>
</evidence>
<feature type="domain" description="Peptidase M3A/M3B catalytic" evidence="16">
    <location>
        <begin position="264"/>
        <end position="712"/>
    </location>
</feature>
<keyword evidence="18" id="KW-1185">Reference proteome</keyword>
<evidence type="ECO:0000256" key="3">
    <source>
        <dbReference type="ARBA" id="ARBA00022490"/>
    </source>
</evidence>
<sequence length="714" mass="81591">MKRLSFVILVFMTLTNISCNSGEQGSGRDSVNVNFTSANPFYKESTLPYKTVAFDKIKDSDFKPAMLEGMKQQMAEIDSIANNAEPATFENTLVAMEKSGRLLSRTNSAFYALASANTNDHIKALQQEMAPKLSQHRDAIYLNEKLFQRVDTIYKQLNTLKLDDESKKLVEYYYNEFKMAGAALDADKKKQMMALNEEEATLTTKFRNQLMDAGKAGALIIEDKKLLEGLSQAEMDAAEEEAKGRDLSGKWLLSLRNTVQQPMLQSLKNRETRQKLFEASVTRTEKGDANDTRKTLTRIAKIRADKARLMGYKNYAEWKLQDQMAKTPEAVQQFLGKLVPAALAKAKGELKDIQNMIAKEKDTFTAQAWDWDYYAEKVRKEKFDLDESLIKPYFEINKVLENGVFYTATKLYGITFKERKDIPVYHKDVRVFEVFDKDSTELALFYFDPYKRDNKSGGAWMGNFVEQSKLLGQKPVIYNVCNFTKPADGQPALTSFDDVTTMFHEFGHATHGLFANQTYPSLSGTNVARDFVELPSQINEHWALYPEVLKNYAIHYQTGEPMSEELITKIKNAATFNQGYMLTEFLAAAQLDMQWHSLSADLPEQDAKQFEREALERTKLYVQQIPPRYTSSIFQHVFGGGYAAGYYAYSWAEMLDNDAFAWFEENGGLKPENGQRFRDMILSIGNTKDYNQAFRAFRGKDPDIKPMLRKRGMN</sequence>
<dbReference type="GO" id="GO:0006508">
    <property type="term" value="P:proteolysis"/>
    <property type="evidence" value="ECO:0007669"/>
    <property type="project" value="UniProtKB-KW"/>
</dbReference>
<evidence type="ECO:0000256" key="4">
    <source>
        <dbReference type="ARBA" id="ARBA00022645"/>
    </source>
</evidence>
<keyword evidence="6 15" id="KW-0479">Metal-binding</keyword>
<gene>
    <name evidence="17" type="primary">dcp</name>
    <name evidence="17" type="ORF">OD355_12910</name>
</gene>
<evidence type="ECO:0000256" key="9">
    <source>
        <dbReference type="ARBA" id="ARBA00023049"/>
    </source>
</evidence>
<dbReference type="InterPro" id="IPR024077">
    <property type="entry name" value="Neurolysin/TOP_dom2"/>
</dbReference>